<name>U1Q1Z7_9ACTO</name>
<evidence type="ECO:0000313" key="3">
    <source>
        <dbReference type="EMBL" id="ERH22010.1"/>
    </source>
</evidence>
<dbReference type="EMBL" id="AWSE01000231">
    <property type="protein sequence ID" value="ERH22010.1"/>
    <property type="molecule type" value="Genomic_DNA"/>
</dbReference>
<dbReference type="AlphaFoldDB" id="U1Q1Z7"/>
<proteinExistence type="predicted"/>
<keyword evidence="2" id="KW-0812">Transmembrane</keyword>
<keyword evidence="4" id="KW-1185">Reference proteome</keyword>
<keyword evidence="2" id="KW-1133">Transmembrane helix</keyword>
<gene>
    <name evidence="3" type="ORF">HMPREF1979_02986</name>
</gene>
<comment type="caution">
    <text evidence="3">The sequence shown here is derived from an EMBL/GenBank/DDBJ whole genome shotgun (WGS) entry which is preliminary data.</text>
</comment>
<sequence>MVTVPPSTFTLPDDDPLAEADDPDRVIVVADDVSVVPASSSELEAFSTEVLAPRMSETLAPVDAVATVEEIVVQVVSDPFEPEALALPEAEEVEQPAARASAARSATAPVARRRSRLRGLVVFVLVGFIVLSSLLVGSGVGSVSGLGAQLKRRSRWCDWR</sequence>
<evidence type="ECO:0000256" key="2">
    <source>
        <dbReference type="SAM" id="Phobius"/>
    </source>
</evidence>
<accession>U1Q1Z7</accession>
<evidence type="ECO:0000313" key="4">
    <source>
        <dbReference type="Proteomes" id="UP000016536"/>
    </source>
</evidence>
<feature type="compositionally biased region" description="Polar residues" evidence="1">
    <location>
        <begin position="1"/>
        <end position="10"/>
    </location>
</feature>
<feature type="transmembrane region" description="Helical" evidence="2">
    <location>
        <begin position="120"/>
        <end position="140"/>
    </location>
</feature>
<dbReference type="HOGENOM" id="CLU_1648506_0_0_11"/>
<reference evidence="3 4" key="1">
    <citation type="submission" date="2013-08" db="EMBL/GenBank/DDBJ databases">
        <authorList>
            <person name="Weinstock G."/>
            <person name="Sodergren E."/>
            <person name="Wylie T."/>
            <person name="Fulton L."/>
            <person name="Fulton R."/>
            <person name="Fronick C."/>
            <person name="O'Laughlin M."/>
            <person name="Godfrey J."/>
            <person name="Miner T."/>
            <person name="Herter B."/>
            <person name="Appelbaum E."/>
            <person name="Cordes M."/>
            <person name="Lek S."/>
            <person name="Wollam A."/>
            <person name="Pepin K.H."/>
            <person name="Palsikar V.B."/>
            <person name="Mitreva M."/>
            <person name="Wilson R.K."/>
        </authorList>
    </citation>
    <scope>NUCLEOTIDE SEQUENCE [LARGE SCALE GENOMIC DNA]</scope>
    <source>
        <strain evidence="3 4">F0542</strain>
    </source>
</reference>
<keyword evidence="2" id="KW-0472">Membrane</keyword>
<evidence type="ECO:0000256" key="1">
    <source>
        <dbReference type="SAM" id="MobiDB-lite"/>
    </source>
</evidence>
<organism evidence="3 4">
    <name type="scientific">Actinomyces johnsonii F0542</name>
    <dbReference type="NCBI Taxonomy" id="1321818"/>
    <lineage>
        <taxon>Bacteria</taxon>
        <taxon>Bacillati</taxon>
        <taxon>Actinomycetota</taxon>
        <taxon>Actinomycetes</taxon>
        <taxon>Actinomycetales</taxon>
        <taxon>Actinomycetaceae</taxon>
        <taxon>Actinomyces</taxon>
    </lineage>
</organism>
<feature type="region of interest" description="Disordered" evidence="1">
    <location>
        <begin position="1"/>
        <end position="20"/>
    </location>
</feature>
<protein>
    <submittedName>
        <fullName evidence="3">Uncharacterized protein</fullName>
    </submittedName>
</protein>
<dbReference type="Proteomes" id="UP000016536">
    <property type="component" value="Unassembled WGS sequence"/>
</dbReference>